<gene>
    <name evidence="2" type="ORF">CLV62_15210</name>
</gene>
<comment type="caution">
    <text evidence="2">The sequence shown here is derived from an EMBL/GenBank/DDBJ whole genome shotgun (WGS) entry which is preliminary data.</text>
</comment>
<organism evidence="2 3">
    <name type="scientific">Dysgonomonas alginatilytica</name>
    <dbReference type="NCBI Taxonomy" id="1605892"/>
    <lineage>
        <taxon>Bacteria</taxon>
        <taxon>Pseudomonadati</taxon>
        <taxon>Bacteroidota</taxon>
        <taxon>Bacteroidia</taxon>
        <taxon>Bacteroidales</taxon>
        <taxon>Dysgonomonadaceae</taxon>
        <taxon>Dysgonomonas</taxon>
    </lineage>
</organism>
<dbReference type="AlphaFoldDB" id="A0A2V3PJW8"/>
<feature type="domain" description="Bacterial DNA polymerase III alpha subunit NTPase" evidence="1">
    <location>
        <begin position="3"/>
        <end position="98"/>
    </location>
</feature>
<accession>A0A2V3PJW8</accession>
<dbReference type="EMBL" id="QICL01000052">
    <property type="protein sequence ID" value="PXV57426.1"/>
    <property type="molecule type" value="Genomic_DNA"/>
</dbReference>
<evidence type="ECO:0000313" key="3">
    <source>
        <dbReference type="Proteomes" id="UP000247973"/>
    </source>
</evidence>
<dbReference type="GO" id="GO:0006260">
    <property type="term" value="P:DNA replication"/>
    <property type="evidence" value="ECO:0007669"/>
    <property type="project" value="InterPro"/>
</dbReference>
<dbReference type="InterPro" id="IPR004805">
    <property type="entry name" value="DnaE2/DnaE/PolC"/>
</dbReference>
<dbReference type="Proteomes" id="UP000247973">
    <property type="component" value="Unassembled WGS sequence"/>
</dbReference>
<sequence>MFLELLEEGLKAKVEVRHHKKYRERLEQEVYIIESTNNVDYFLIQWDMVKEARKRKIAVGIGRGSAGGSLVSYLLGIISIDPIRYDLIFSRFLVPERCGLNWVDDITVIGQDMHVGKGEKVIEVNLEDRQVVFYGKAELRIIRDDKEMTVFAYNLQPGDEIQFDNRDLLWTLNELLK</sequence>
<dbReference type="Pfam" id="PF07733">
    <property type="entry name" value="DNA_pol3_alpha"/>
    <property type="match status" value="1"/>
</dbReference>
<reference evidence="2 3" key="1">
    <citation type="submission" date="2018-03" db="EMBL/GenBank/DDBJ databases">
        <title>Genomic Encyclopedia of Archaeal and Bacterial Type Strains, Phase II (KMG-II): from individual species to whole genera.</title>
        <authorList>
            <person name="Goeker M."/>
        </authorList>
    </citation>
    <scope>NUCLEOTIDE SEQUENCE [LARGE SCALE GENOMIC DNA]</scope>
    <source>
        <strain evidence="2 3">DSM 100214</strain>
    </source>
</reference>
<dbReference type="PANTHER" id="PTHR32294:SF0">
    <property type="entry name" value="DNA POLYMERASE III SUBUNIT ALPHA"/>
    <property type="match status" value="1"/>
</dbReference>
<dbReference type="InterPro" id="IPR011708">
    <property type="entry name" value="DNA_pol3_alpha_NTPase_dom"/>
</dbReference>
<dbReference type="PANTHER" id="PTHR32294">
    <property type="entry name" value="DNA POLYMERASE III SUBUNIT ALPHA"/>
    <property type="match status" value="1"/>
</dbReference>
<keyword evidence="3" id="KW-1185">Reference proteome</keyword>
<protein>
    <submittedName>
        <fullName evidence="2">DNA polymerase III alpha subunit</fullName>
    </submittedName>
</protein>
<name>A0A2V3PJW8_9BACT</name>
<evidence type="ECO:0000259" key="1">
    <source>
        <dbReference type="Pfam" id="PF07733"/>
    </source>
</evidence>
<evidence type="ECO:0000313" key="2">
    <source>
        <dbReference type="EMBL" id="PXV57426.1"/>
    </source>
</evidence>
<dbReference type="GO" id="GO:0008408">
    <property type="term" value="F:3'-5' exonuclease activity"/>
    <property type="evidence" value="ECO:0007669"/>
    <property type="project" value="InterPro"/>
</dbReference>
<proteinExistence type="predicted"/>